<name>A0ACC0B8A0_CATRO</name>
<protein>
    <submittedName>
        <fullName evidence="1">Uncharacterized protein</fullName>
    </submittedName>
</protein>
<comment type="caution">
    <text evidence="1">The sequence shown here is derived from an EMBL/GenBank/DDBJ whole genome shotgun (WGS) entry which is preliminary data.</text>
</comment>
<organism evidence="1 2">
    <name type="scientific">Catharanthus roseus</name>
    <name type="common">Madagascar periwinkle</name>
    <name type="synonym">Vinca rosea</name>
    <dbReference type="NCBI Taxonomy" id="4058"/>
    <lineage>
        <taxon>Eukaryota</taxon>
        <taxon>Viridiplantae</taxon>
        <taxon>Streptophyta</taxon>
        <taxon>Embryophyta</taxon>
        <taxon>Tracheophyta</taxon>
        <taxon>Spermatophyta</taxon>
        <taxon>Magnoliopsida</taxon>
        <taxon>eudicotyledons</taxon>
        <taxon>Gunneridae</taxon>
        <taxon>Pentapetalae</taxon>
        <taxon>asterids</taxon>
        <taxon>lamiids</taxon>
        <taxon>Gentianales</taxon>
        <taxon>Apocynaceae</taxon>
        <taxon>Rauvolfioideae</taxon>
        <taxon>Vinceae</taxon>
        <taxon>Catharanthinae</taxon>
        <taxon>Catharanthus</taxon>
    </lineage>
</organism>
<evidence type="ECO:0000313" key="2">
    <source>
        <dbReference type="Proteomes" id="UP001060085"/>
    </source>
</evidence>
<keyword evidence="2" id="KW-1185">Reference proteome</keyword>
<proteinExistence type="predicted"/>
<accession>A0ACC0B8A0</accession>
<reference evidence="2" key="1">
    <citation type="journal article" date="2023" name="Nat. Plants">
        <title>Single-cell RNA sequencing provides a high-resolution roadmap for understanding the multicellular compartmentation of specialized metabolism.</title>
        <authorList>
            <person name="Sun S."/>
            <person name="Shen X."/>
            <person name="Li Y."/>
            <person name="Li Y."/>
            <person name="Wang S."/>
            <person name="Li R."/>
            <person name="Zhang H."/>
            <person name="Shen G."/>
            <person name="Guo B."/>
            <person name="Wei J."/>
            <person name="Xu J."/>
            <person name="St-Pierre B."/>
            <person name="Chen S."/>
            <person name="Sun C."/>
        </authorList>
    </citation>
    <scope>NUCLEOTIDE SEQUENCE [LARGE SCALE GENOMIC DNA]</scope>
</reference>
<sequence>MNAKTYLIITHSQKIYNVVSKIKRNRTQGRNTVEEVLRLSAERGYTVFYRNGEDNNLLKISIGPISNVWDVRRLIKGVIHLVLPDDPCQPLSTHTPPPRDRSHEGTTEDEFHQKG</sequence>
<gene>
    <name evidence="1" type="ORF">M9H77_18641</name>
</gene>
<evidence type="ECO:0000313" key="1">
    <source>
        <dbReference type="EMBL" id="KAI5668788.1"/>
    </source>
</evidence>
<dbReference type="EMBL" id="CM044704">
    <property type="protein sequence ID" value="KAI5668788.1"/>
    <property type="molecule type" value="Genomic_DNA"/>
</dbReference>
<dbReference type="Proteomes" id="UP001060085">
    <property type="component" value="Linkage Group LG04"/>
</dbReference>